<dbReference type="PROSITE" id="PS00285">
    <property type="entry name" value="POTATO_INHIBITOR"/>
    <property type="match status" value="1"/>
</dbReference>
<dbReference type="AlphaFoldDB" id="A0AAQ3WZ02"/>
<evidence type="ECO:0000256" key="2">
    <source>
        <dbReference type="ARBA" id="ARBA00022690"/>
    </source>
</evidence>
<reference evidence="4 5" key="1">
    <citation type="submission" date="2024-02" db="EMBL/GenBank/DDBJ databases">
        <title>High-quality chromosome-scale genome assembly of Pensacola bahiagrass (Paspalum notatum Flugge var. saurae).</title>
        <authorList>
            <person name="Vega J.M."/>
            <person name="Podio M."/>
            <person name="Orjuela J."/>
            <person name="Siena L.A."/>
            <person name="Pessino S.C."/>
            <person name="Combes M.C."/>
            <person name="Mariac C."/>
            <person name="Albertini E."/>
            <person name="Pupilli F."/>
            <person name="Ortiz J.P.A."/>
            <person name="Leblanc O."/>
        </authorList>
    </citation>
    <scope>NUCLEOTIDE SEQUENCE [LARGE SCALE GENOMIC DNA]</scope>
    <source>
        <strain evidence="4">R1</strain>
        <tissue evidence="4">Leaf</tissue>
    </source>
</reference>
<dbReference type="EMBL" id="CP144750">
    <property type="protein sequence ID" value="WVZ78955.1"/>
    <property type="molecule type" value="Genomic_DNA"/>
</dbReference>
<dbReference type="PANTHER" id="PTHR33091">
    <property type="entry name" value="PROTEIN, PUTATIVE, EXPRESSED-RELATED"/>
    <property type="match status" value="1"/>
</dbReference>
<evidence type="ECO:0000313" key="4">
    <source>
        <dbReference type="EMBL" id="WVZ78955.1"/>
    </source>
</evidence>
<evidence type="ECO:0000256" key="1">
    <source>
        <dbReference type="ARBA" id="ARBA00008210"/>
    </source>
</evidence>
<accession>A0AAQ3WZ02</accession>
<dbReference type="Proteomes" id="UP001341281">
    <property type="component" value="Chromosome 06"/>
</dbReference>
<name>A0AAQ3WZ02_PASNO</name>
<organism evidence="4 5">
    <name type="scientific">Paspalum notatum var. saurae</name>
    <dbReference type="NCBI Taxonomy" id="547442"/>
    <lineage>
        <taxon>Eukaryota</taxon>
        <taxon>Viridiplantae</taxon>
        <taxon>Streptophyta</taxon>
        <taxon>Embryophyta</taxon>
        <taxon>Tracheophyta</taxon>
        <taxon>Spermatophyta</taxon>
        <taxon>Magnoliopsida</taxon>
        <taxon>Liliopsida</taxon>
        <taxon>Poales</taxon>
        <taxon>Poaceae</taxon>
        <taxon>PACMAD clade</taxon>
        <taxon>Panicoideae</taxon>
        <taxon>Andropogonodae</taxon>
        <taxon>Paspaleae</taxon>
        <taxon>Paspalinae</taxon>
        <taxon>Paspalum</taxon>
    </lineage>
</organism>
<dbReference type="InterPro" id="IPR000864">
    <property type="entry name" value="Prot_inh_pot1"/>
</dbReference>
<dbReference type="InterPro" id="IPR036354">
    <property type="entry name" value="Prot_inh_pot1_sf"/>
</dbReference>
<evidence type="ECO:0000313" key="5">
    <source>
        <dbReference type="Proteomes" id="UP001341281"/>
    </source>
</evidence>
<protein>
    <submittedName>
        <fullName evidence="4">Uncharacterized protein</fullName>
    </submittedName>
</protein>
<keyword evidence="2" id="KW-0646">Protease inhibitor</keyword>
<dbReference type="GO" id="GO:0009611">
    <property type="term" value="P:response to wounding"/>
    <property type="evidence" value="ECO:0007669"/>
    <property type="project" value="InterPro"/>
</dbReference>
<dbReference type="SUPFAM" id="SSF54654">
    <property type="entry name" value="CI-2 family of serine protease inhibitors"/>
    <property type="match status" value="1"/>
</dbReference>
<dbReference type="Gene3D" id="3.30.10.10">
    <property type="entry name" value="Trypsin Inhibitor V, subunit A"/>
    <property type="match status" value="1"/>
</dbReference>
<gene>
    <name evidence="4" type="ORF">U9M48_026592</name>
</gene>
<dbReference type="GO" id="GO:0004867">
    <property type="term" value="F:serine-type endopeptidase inhibitor activity"/>
    <property type="evidence" value="ECO:0007669"/>
    <property type="project" value="UniProtKB-KW"/>
</dbReference>
<dbReference type="PANTHER" id="PTHR33091:SF12">
    <property type="entry name" value="OS02G0124200 PROTEIN"/>
    <property type="match status" value="1"/>
</dbReference>
<keyword evidence="5" id="KW-1185">Reference proteome</keyword>
<sequence>MGRAAAVRTAASAAAAAAAAGDDEQKTSWPEVVGWVTLNAAFKINSDRPDVSTAFYMIPTPLPPDYNPNRVIIVCDSRSVVVQTPVIG</sequence>
<keyword evidence="3" id="KW-0722">Serine protease inhibitor</keyword>
<evidence type="ECO:0000256" key="3">
    <source>
        <dbReference type="ARBA" id="ARBA00022900"/>
    </source>
</evidence>
<proteinExistence type="inferred from homology"/>
<comment type="similarity">
    <text evidence="1">Belongs to the protease inhibitor I13 (potato type I serine protease inhibitor) family.</text>
</comment>
<dbReference type="Pfam" id="PF00280">
    <property type="entry name" value="potato_inhibit"/>
    <property type="match status" value="1"/>
</dbReference>